<evidence type="ECO:0000256" key="1">
    <source>
        <dbReference type="HAMAP-Rule" id="MF_02215"/>
    </source>
</evidence>
<dbReference type="GO" id="GO:0006744">
    <property type="term" value="P:ubiquinone biosynthetic process"/>
    <property type="evidence" value="ECO:0007669"/>
    <property type="project" value="UniProtKB-UniRule"/>
</dbReference>
<reference evidence="4" key="1">
    <citation type="submission" date="2016-01" db="EMBL/GenBank/DDBJ databases">
        <title>Complete genome sequence of Microbulbifer sp. CCB-MM1, a halophile isolated from Matang Mangrove Forest, Perak.</title>
        <authorList>
            <person name="Moh T.H."/>
            <person name="Dinesh B."/>
            <person name="Lau N.-S."/>
            <person name="Go F."/>
            <person name="Alexander Chong S.-C."/>
        </authorList>
    </citation>
    <scope>NUCLEOTIDE SEQUENCE [LARGE SCALE GENOMIC DNA]</scope>
    <source>
        <strain evidence="4">CCB-MM1</strain>
    </source>
</reference>
<dbReference type="STRING" id="1769779.AUP74_00761"/>
<keyword evidence="4" id="KW-1185">Reference proteome</keyword>
<dbReference type="KEGG" id="micc:AUP74_00761"/>
<sequence length="208" mass="22621">MDPTFRSGFDAALESAINAALSCDPATRARLKTLDGRALALDLTAPRMQLILCVEGDEVRLRQHWEGQVDTRLTGSPIALLRLLKDDSATPAKLGVAITGSSALLQQLQQILQDLDIDWEAPLSRLVGDVPAHSIGNVLRSADAWLRQSLGDAPRAAAEAISEEWQLTPPRAQFESFADDLAELALATDRLEARLNILKQKLSPREAP</sequence>
<comment type="pathway">
    <text evidence="1">Cofactor biosynthesis; ubiquinone biosynthesis.</text>
</comment>
<dbReference type="RefSeq" id="WP_069946388.1">
    <property type="nucleotide sequence ID" value="NZ_CP014143.1"/>
</dbReference>
<dbReference type="InterPro" id="IPR038989">
    <property type="entry name" value="UbiJ"/>
</dbReference>
<dbReference type="EMBL" id="CP014143">
    <property type="protein sequence ID" value="AOS96228.1"/>
    <property type="molecule type" value="Genomic_DNA"/>
</dbReference>
<comment type="similarity">
    <text evidence="1">Belongs to the UbiJ family.</text>
</comment>
<dbReference type="GO" id="GO:0005737">
    <property type="term" value="C:cytoplasm"/>
    <property type="evidence" value="ECO:0007669"/>
    <property type="project" value="UniProtKB-SubCell"/>
</dbReference>
<evidence type="ECO:0000313" key="3">
    <source>
        <dbReference type="EMBL" id="AOS96228.1"/>
    </source>
</evidence>
<accession>A0A1C9W4Z2</accession>
<dbReference type="UniPathway" id="UPA00232"/>
<dbReference type="Pfam" id="PF02036">
    <property type="entry name" value="SCP2"/>
    <property type="match status" value="1"/>
</dbReference>
<dbReference type="OrthoDB" id="5801225at2"/>
<dbReference type="PANTHER" id="PTHR38693">
    <property type="entry name" value="UBIQUINONE BIOSYNTHESIS PROTEIN UBIJ"/>
    <property type="match status" value="1"/>
</dbReference>
<feature type="domain" description="SCP2" evidence="2">
    <location>
        <begin position="18"/>
        <end position="113"/>
    </location>
</feature>
<dbReference type="Proteomes" id="UP000095672">
    <property type="component" value="Chromosome"/>
</dbReference>
<keyword evidence="1" id="KW-0831">Ubiquinone biosynthesis</keyword>
<comment type="subcellular location">
    <subcellularLocation>
        <location evidence="1">Cytoplasm</location>
    </subcellularLocation>
</comment>
<dbReference type="PATRIC" id="fig|1769779.3.peg.777"/>
<dbReference type="HAMAP" id="MF_02215">
    <property type="entry name" value="UbiJ"/>
    <property type="match status" value="1"/>
</dbReference>
<protein>
    <recommendedName>
        <fullName evidence="1">Ubiquinone biosynthesis accessory factor UbiJ</fullName>
    </recommendedName>
</protein>
<organism evidence="3 4">
    <name type="scientific">Microbulbifer aggregans</name>
    <dbReference type="NCBI Taxonomy" id="1769779"/>
    <lineage>
        <taxon>Bacteria</taxon>
        <taxon>Pseudomonadati</taxon>
        <taxon>Pseudomonadota</taxon>
        <taxon>Gammaproteobacteria</taxon>
        <taxon>Cellvibrionales</taxon>
        <taxon>Microbulbiferaceae</taxon>
        <taxon>Microbulbifer</taxon>
    </lineage>
</organism>
<evidence type="ECO:0000259" key="2">
    <source>
        <dbReference type="Pfam" id="PF02036"/>
    </source>
</evidence>
<comment type="function">
    <text evidence="1">Required for ubiquinone (coenzyme Q) biosynthesis. Binds hydrophobic ubiquinone biosynthetic intermediates via its SCP2 domain and is essential for the stability of the Ubi complex. May constitute a docking platform where Ubi enzymes assemble and access their SCP2-bound polyprenyl substrates.</text>
</comment>
<proteinExistence type="inferred from homology"/>
<dbReference type="PANTHER" id="PTHR38693:SF1">
    <property type="entry name" value="UBIQUINONE BIOSYNTHESIS ACCESSORY FACTOR UBIJ"/>
    <property type="match status" value="1"/>
</dbReference>
<name>A0A1C9W4Z2_9GAMM</name>
<evidence type="ECO:0000313" key="4">
    <source>
        <dbReference type="Proteomes" id="UP000095672"/>
    </source>
</evidence>
<dbReference type="InterPro" id="IPR003033">
    <property type="entry name" value="SCP2_sterol-bd_dom"/>
</dbReference>
<dbReference type="AlphaFoldDB" id="A0A1C9W4Z2"/>
<gene>
    <name evidence="1" type="primary">ubiJ</name>
    <name evidence="3" type="ORF">AUP74_00761</name>
</gene>
<keyword evidence="1" id="KW-0963">Cytoplasm</keyword>